<dbReference type="EMBL" id="CM047940">
    <property type="protein sequence ID" value="KAI9904653.1"/>
    <property type="molecule type" value="Genomic_DNA"/>
</dbReference>
<keyword evidence="2" id="KW-1185">Reference proteome</keyword>
<organism evidence="1 2">
    <name type="scientific">Trichothecium roseum</name>
    <dbReference type="NCBI Taxonomy" id="47278"/>
    <lineage>
        <taxon>Eukaryota</taxon>
        <taxon>Fungi</taxon>
        <taxon>Dikarya</taxon>
        <taxon>Ascomycota</taxon>
        <taxon>Pezizomycotina</taxon>
        <taxon>Sordariomycetes</taxon>
        <taxon>Hypocreomycetidae</taxon>
        <taxon>Hypocreales</taxon>
        <taxon>Hypocreales incertae sedis</taxon>
        <taxon>Trichothecium</taxon>
    </lineage>
</organism>
<protein>
    <submittedName>
        <fullName evidence="1">Uncharacterized protein</fullName>
    </submittedName>
</protein>
<evidence type="ECO:0000313" key="1">
    <source>
        <dbReference type="EMBL" id="KAI9904653.1"/>
    </source>
</evidence>
<proteinExistence type="predicted"/>
<name>A0ACC0VFW2_9HYPO</name>
<comment type="caution">
    <text evidence="1">The sequence shown here is derived from an EMBL/GenBank/DDBJ whole genome shotgun (WGS) entry which is preliminary data.</text>
</comment>
<sequence>MEGKKELDDSSAKAQAPATAPTSSSLPEFDDFGLPIRRFPTPPPEAPEIEASKAEAQRNDAVGGDGTPKTENDDKANEHETLKKTDASAPSKDQDPGTPSSKSDVKEIEPPNTLENPSPPKPNDAGPETKPASDGTELNSKAALADDGKDENGLHDVADTKPTHPPPNEHSKPGHNRDTSIASLASATNEGGVSEFSHQQLSTQKEDEKEDDEVGWQEMPSYARYDMYNDDDRLIAREHDFDEDEDKDVYSGLGGAGRGYTRVQLDDDAQSATSMDDNTQYLFKETKKGTAVIDDDDAEARDAMSQMQATKDLLTEGQRIAYAGVVRLEIQHLVSEGEALATTKKNKKEITMAAEALKMWGQKMMIRVYAHMDISEAEQIMIEQLAEHGVVPKDLTPALHTNARVHNPMAEGDKTGIPARGSVESASSEEEEKSAEAPPPYENNTPPPYEMDGNVVPEVQSPSQLPSSDKIDIDLRWTVLCDLFLLLLADSVYDARSRVLLERVGNSLDISWVDICRFEKRVTDALEMQQAAEKENWNEDDHMEVRRKEALKKRYMMMGLATVGGGLVIGLSAGLLAPVIGAGLAAGFTTIGVAGTGSFLGGVGGAAIITSASASAGGIIGVRAANRRTGAVKTFEYRPLHNNKRVNLVVTVSGWLTGKVDDVRLPFSTVDPVMGDIYSVLWEPDMLRSMGDTIRILATEALSSSIQQILGGTILTALMGAIQIPVILTKLSYLIDNPWAVSLDRATAAGKILADSLIDRNLGTRPITLVGYSLGARVIFSCLLELSKRGAYGLIQNVYLFGSPVVVKNEEYTRARTVVAGRFVNGYNRNDWILGYLFRLTNGGIRHIAGLAPIEDCSWIENMDVTDLVNGHMDYRQRMPKLLMACGWTVESEEFTEIEDPDPDNHDQRQRELINEIEEARRKLEEDGKAEKKGRFSLFGKRKKAERAEWEVYQESAGKDDKRDSTDSSSHGVLFDVDAIKAELAKDLALDGHGEELQIREIQSTLPPMKLDISPAPAGSPSSITSGRNRPGSLRGSYSVDHVPLQSASESRLPSYGGEPTHKNDYEHHSLDYSRGDEIQMTFGDAFDDGRNSPPPPSIPRGGEAQTTRPEMKTSQTLPNITLDDPWGNSDDEDFGKEKEISMTFA</sequence>
<accession>A0ACC0VFW2</accession>
<evidence type="ECO:0000313" key="2">
    <source>
        <dbReference type="Proteomes" id="UP001163324"/>
    </source>
</evidence>
<reference evidence="1" key="1">
    <citation type="submission" date="2022-10" db="EMBL/GenBank/DDBJ databases">
        <title>Complete Genome of Trichothecium roseum strain YXFP-22015, a Plant Pathogen Isolated from Citrus.</title>
        <authorList>
            <person name="Wang Y."/>
            <person name="Zhu L."/>
        </authorList>
    </citation>
    <scope>NUCLEOTIDE SEQUENCE</scope>
    <source>
        <strain evidence="1">YXFP-22015</strain>
    </source>
</reference>
<dbReference type="Proteomes" id="UP001163324">
    <property type="component" value="Chromosome 1"/>
</dbReference>
<gene>
    <name evidence="1" type="ORF">N3K66_001182</name>
</gene>